<keyword evidence="2" id="KW-0378">Hydrolase</keyword>
<accession>A0A1M5MN63</accession>
<dbReference type="InterPro" id="IPR003615">
    <property type="entry name" value="HNH_nuc"/>
</dbReference>
<dbReference type="AlphaFoldDB" id="A0A1M5MN63"/>
<protein>
    <submittedName>
        <fullName evidence="2">HNH endonuclease</fullName>
    </submittedName>
</protein>
<keyword evidence="2" id="KW-0255">Endonuclease</keyword>
<dbReference type="Gene3D" id="1.10.30.50">
    <property type="match status" value="1"/>
</dbReference>
<dbReference type="GO" id="GO:0004519">
    <property type="term" value="F:endonuclease activity"/>
    <property type="evidence" value="ECO:0007669"/>
    <property type="project" value="UniProtKB-KW"/>
</dbReference>
<gene>
    <name evidence="2" type="ORF">SAMN04488044_1282</name>
</gene>
<dbReference type="GO" id="GO:0008270">
    <property type="term" value="F:zinc ion binding"/>
    <property type="evidence" value="ECO:0007669"/>
    <property type="project" value="InterPro"/>
</dbReference>
<dbReference type="RefSeq" id="WP_072791818.1">
    <property type="nucleotide sequence ID" value="NZ_FQWM01000002.1"/>
</dbReference>
<dbReference type="InterPro" id="IPR002711">
    <property type="entry name" value="HNH"/>
</dbReference>
<dbReference type="GO" id="GO:0003676">
    <property type="term" value="F:nucleic acid binding"/>
    <property type="evidence" value="ECO:0007669"/>
    <property type="project" value="InterPro"/>
</dbReference>
<dbReference type="Pfam" id="PF01844">
    <property type="entry name" value="HNH"/>
    <property type="match status" value="1"/>
</dbReference>
<dbReference type="Proteomes" id="UP000184211">
    <property type="component" value="Unassembled WGS sequence"/>
</dbReference>
<name>A0A1M5MN63_9RHOB</name>
<sequence length="253" mass="28790">MTEKHRYIPLPVRTQLRQEAFFGCAKCGNPILDYHHIVPWQEEHHNRPEDMIALCPTCHRIVAKWHRDRQYELKSAPENKGKGKLRGELGTDREKSSFVLGSNTFINTPNIVSYYGQSIISYSVRDNQSLISVYLPRDDFWPELKIVNNDVLVHTQGLWDVEFRADYLKIRKRHGENFFTIDLSGEHAKVTGNIVIGGERFVFSESSTNVGGLAMSGCTIKNCGGGIDYGASNMLVQFPNYLMKNPRVGWVNG</sequence>
<reference evidence="3" key="1">
    <citation type="submission" date="2016-11" db="EMBL/GenBank/DDBJ databases">
        <authorList>
            <person name="Varghese N."/>
            <person name="Submissions S."/>
        </authorList>
    </citation>
    <scope>NUCLEOTIDE SEQUENCE [LARGE SCALE GENOMIC DNA]</scope>
    <source>
        <strain evidence="3">DSM 28223</strain>
    </source>
</reference>
<dbReference type="EMBL" id="FQWM01000002">
    <property type="protein sequence ID" value="SHG78830.1"/>
    <property type="molecule type" value="Genomic_DNA"/>
</dbReference>
<evidence type="ECO:0000259" key="1">
    <source>
        <dbReference type="SMART" id="SM00507"/>
    </source>
</evidence>
<dbReference type="CDD" id="cd00085">
    <property type="entry name" value="HNHc"/>
    <property type="match status" value="1"/>
</dbReference>
<dbReference type="SMART" id="SM00507">
    <property type="entry name" value="HNHc"/>
    <property type="match status" value="1"/>
</dbReference>
<dbReference type="STRING" id="870908.SAMN04488044_1282"/>
<feature type="domain" description="HNH nuclease" evidence="1">
    <location>
        <begin position="11"/>
        <end position="60"/>
    </location>
</feature>
<evidence type="ECO:0000313" key="2">
    <source>
        <dbReference type="EMBL" id="SHG78830.1"/>
    </source>
</evidence>
<evidence type="ECO:0000313" key="3">
    <source>
        <dbReference type="Proteomes" id="UP000184211"/>
    </source>
</evidence>
<dbReference type="OrthoDB" id="9788621at2"/>
<organism evidence="2 3">
    <name type="scientific">Cognatishimia maritima</name>
    <dbReference type="NCBI Taxonomy" id="870908"/>
    <lineage>
        <taxon>Bacteria</taxon>
        <taxon>Pseudomonadati</taxon>
        <taxon>Pseudomonadota</taxon>
        <taxon>Alphaproteobacteria</taxon>
        <taxon>Rhodobacterales</taxon>
        <taxon>Paracoccaceae</taxon>
        <taxon>Cognatishimia</taxon>
    </lineage>
</organism>
<keyword evidence="3" id="KW-1185">Reference proteome</keyword>
<keyword evidence="2" id="KW-0540">Nuclease</keyword>
<proteinExistence type="predicted"/>